<dbReference type="AlphaFoldDB" id="G0NWE6"/>
<dbReference type="Pfam" id="PF12078">
    <property type="entry name" value="DUF3557"/>
    <property type="match status" value="1"/>
</dbReference>
<dbReference type="InParanoid" id="G0NWE6"/>
<proteinExistence type="predicted"/>
<accession>G0NWE6</accession>
<keyword evidence="2" id="KW-1185">Reference proteome</keyword>
<dbReference type="Proteomes" id="UP000008068">
    <property type="component" value="Unassembled WGS sequence"/>
</dbReference>
<dbReference type="PANTHER" id="PTHR31379">
    <property type="entry name" value="F-BOX C PROTEIN-RELATED-RELATED"/>
    <property type="match status" value="1"/>
</dbReference>
<protein>
    <submittedName>
        <fullName evidence="1">Uncharacterized protein</fullName>
    </submittedName>
</protein>
<evidence type="ECO:0000313" key="2">
    <source>
        <dbReference type="Proteomes" id="UP000008068"/>
    </source>
</evidence>
<sequence>MVWPANPEEKEIISKMRTSNKPEGKLNMEYFHLEPHQFKMDEKLYQINPNIVAMCIFDMYITKEEDWCYPPRLKKKNYIEDVAIGPLHDTSDSKSLDRIRTIKERAEQDMKRYKEAMNQGRVFEVNDNNKSHSARNFEHIDEVSAVMKSVLADHFIANFVWSATTFEITASRRIRVPKHIQLRVKNLIYNAKHDPSQKNFARSMESIKSILHPESFPLESITLRLHDEFTFDNYEHVLCDPMFSTAKELILSCALTIENVRILRSKNVQVTRYQLLEGSFMDYIQKWIRTGFETREGYMFRGFQESEVSRIFRELKQMEVAEIGELPETRLTRFPECFILPIAARSFSRLLQIYCLADSDHEDAFDIYVKTLINYESDEDH</sequence>
<dbReference type="HOGENOM" id="CLU_726111_0_0_1"/>
<dbReference type="InterPro" id="IPR021942">
    <property type="entry name" value="DUF3557"/>
</dbReference>
<gene>
    <name evidence="1" type="ORF">CAEBREN_07179</name>
</gene>
<dbReference type="EMBL" id="GL379963">
    <property type="protein sequence ID" value="EGT38718.1"/>
    <property type="molecule type" value="Genomic_DNA"/>
</dbReference>
<reference evidence="2" key="1">
    <citation type="submission" date="2011-07" db="EMBL/GenBank/DDBJ databases">
        <authorList>
            <consortium name="Caenorhabditis brenneri Sequencing and Analysis Consortium"/>
            <person name="Wilson R.K."/>
        </authorList>
    </citation>
    <scope>NUCLEOTIDE SEQUENCE [LARGE SCALE GENOMIC DNA]</scope>
    <source>
        <strain evidence="2">PB2801</strain>
    </source>
</reference>
<evidence type="ECO:0000313" key="1">
    <source>
        <dbReference type="EMBL" id="EGT38718.1"/>
    </source>
</evidence>
<organism evidence="2">
    <name type="scientific">Caenorhabditis brenneri</name>
    <name type="common">Nematode worm</name>
    <dbReference type="NCBI Taxonomy" id="135651"/>
    <lineage>
        <taxon>Eukaryota</taxon>
        <taxon>Metazoa</taxon>
        <taxon>Ecdysozoa</taxon>
        <taxon>Nematoda</taxon>
        <taxon>Chromadorea</taxon>
        <taxon>Rhabditida</taxon>
        <taxon>Rhabditina</taxon>
        <taxon>Rhabditomorpha</taxon>
        <taxon>Rhabditoidea</taxon>
        <taxon>Rhabditidae</taxon>
        <taxon>Peloderinae</taxon>
        <taxon>Caenorhabditis</taxon>
    </lineage>
</organism>
<dbReference type="PANTHER" id="PTHR31379:SF1">
    <property type="entry name" value="F-BOX C PROTEIN-RELATED"/>
    <property type="match status" value="1"/>
</dbReference>
<name>G0NWE6_CAEBE</name>